<keyword evidence="1" id="KW-0812">Transmembrane</keyword>
<dbReference type="Pfam" id="PF00429">
    <property type="entry name" value="TLV_coat"/>
    <property type="match status" value="1"/>
</dbReference>
<evidence type="ECO:0000256" key="1">
    <source>
        <dbReference type="SAM" id="Phobius"/>
    </source>
</evidence>
<sequence length="506" mass="55241">MIAGVKASDGGKYYCGIDRPGTDWYEEYTIIVGKPAPRPVKPLVEPAYEPATKEETAWMGNEEIVQGKINPSVQKAMMQCQGNKACTLALLQKEELKINTSCWLCLQMSHSWRAAPLTVTAINETRCLIPEQMTDVLTAGAEIEKGRIPQRKPELKCKETRWDSKSEATLPPLRVVHARGDVCVCQVRPRLKLKAGWSDCRITINIGNGTADNCTATINGKPTAFTCPFSRPSDSTPAAVWVCGDRAYHDLPEKGWSGCCYPALMNVGTSVYLPTEEDGGASRKKRNVGIMPGTLPERYNGYKLSDPWTTPGATVGWSVFLGVGTAVSINKINGLAWSVLAIANSTENALTLVNGEMKELRDAVIQNRLVLDMLTSKSGGVCKMLGTSCCFHIPDYSDNITNIVAHMRMAVKEPDHAHPMWGEGLASLWGGWGYWICSTVLPILAAGILLLTCLPCIFQFVSSSVQRLVTPSVPKQMVKLDVMMGFDGGRTIDDDDSSSGTYAEMY</sequence>
<name>A0ABR3LJI9_9TELE</name>
<dbReference type="Gene3D" id="1.10.287.210">
    <property type="match status" value="1"/>
</dbReference>
<gene>
    <name evidence="2" type="ORF">QQF64_020022</name>
</gene>
<dbReference type="PANTHER" id="PTHR10424">
    <property type="entry name" value="VIRAL ENVELOPE PROTEIN"/>
    <property type="match status" value="1"/>
</dbReference>
<keyword evidence="1" id="KW-1133">Transmembrane helix</keyword>
<evidence type="ECO:0000313" key="2">
    <source>
        <dbReference type="EMBL" id="KAL1252226.1"/>
    </source>
</evidence>
<comment type="caution">
    <text evidence="2">The sequence shown here is derived from an EMBL/GenBank/DDBJ whole genome shotgun (WGS) entry which is preliminary data.</text>
</comment>
<keyword evidence="3" id="KW-1185">Reference proteome</keyword>
<dbReference type="SUPFAM" id="SSF58069">
    <property type="entry name" value="Virus ectodomain"/>
    <property type="match status" value="1"/>
</dbReference>
<protein>
    <recommendedName>
        <fullName evidence="4">Envelope protein</fullName>
    </recommendedName>
</protein>
<dbReference type="InterPro" id="IPR018154">
    <property type="entry name" value="TLV/ENV_coat_polyprotein"/>
</dbReference>
<accession>A0ABR3LJI9</accession>
<proteinExistence type="predicted"/>
<feature type="transmembrane region" description="Helical" evidence="1">
    <location>
        <begin position="432"/>
        <end position="458"/>
    </location>
</feature>
<dbReference type="EMBL" id="JAYMGO010000022">
    <property type="protein sequence ID" value="KAL1252226.1"/>
    <property type="molecule type" value="Genomic_DNA"/>
</dbReference>
<reference evidence="2 3" key="1">
    <citation type="submission" date="2023-09" db="EMBL/GenBank/DDBJ databases">
        <authorList>
            <person name="Wang M."/>
        </authorList>
    </citation>
    <scope>NUCLEOTIDE SEQUENCE [LARGE SCALE GENOMIC DNA]</scope>
    <source>
        <strain evidence="2">GT-2023</strain>
        <tissue evidence="2">Liver</tissue>
    </source>
</reference>
<organism evidence="2 3">
    <name type="scientific">Cirrhinus molitorella</name>
    <name type="common">mud carp</name>
    <dbReference type="NCBI Taxonomy" id="172907"/>
    <lineage>
        <taxon>Eukaryota</taxon>
        <taxon>Metazoa</taxon>
        <taxon>Chordata</taxon>
        <taxon>Craniata</taxon>
        <taxon>Vertebrata</taxon>
        <taxon>Euteleostomi</taxon>
        <taxon>Actinopterygii</taxon>
        <taxon>Neopterygii</taxon>
        <taxon>Teleostei</taxon>
        <taxon>Ostariophysi</taxon>
        <taxon>Cypriniformes</taxon>
        <taxon>Cyprinidae</taxon>
        <taxon>Labeoninae</taxon>
        <taxon>Labeonini</taxon>
        <taxon>Cirrhinus</taxon>
    </lineage>
</organism>
<keyword evidence="1" id="KW-0472">Membrane</keyword>
<evidence type="ECO:0000313" key="3">
    <source>
        <dbReference type="Proteomes" id="UP001558613"/>
    </source>
</evidence>
<dbReference type="Proteomes" id="UP001558613">
    <property type="component" value="Unassembled WGS sequence"/>
</dbReference>
<evidence type="ECO:0008006" key="4">
    <source>
        <dbReference type="Google" id="ProtNLM"/>
    </source>
</evidence>